<gene>
    <name evidence="2" type="ORF">Q8A49_03895</name>
</gene>
<dbReference type="Gene3D" id="3.40.50.150">
    <property type="entry name" value="Vaccinia Virus protein VP39"/>
    <property type="match status" value="1"/>
</dbReference>
<comment type="caution">
    <text evidence="2">The sequence shown here is derived from an EMBL/GenBank/DDBJ whole genome shotgun (WGS) entry which is preliminary data.</text>
</comment>
<dbReference type="Pfam" id="PF08241">
    <property type="entry name" value="Methyltransf_11"/>
    <property type="match status" value="1"/>
</dbReference>
<dbReference type="EMBL" id="JAUUCC010000006">
    <property type="protein sequence ID" value="MEE2049631.1"/>
    <property type="molecule type" value="Genomic_DNA"/>
</dbReference>
<sequence>MNTIESALIDSPPRHLLQHYEDAALVDRGGRTPGAHDLALAFAPIGGGKDASCDAVFDCPIIHHIPNWREALAQVTRVLTPGGRFFFDEVTATTLALPTPGAVRPPHRRPVQRG</sequence>
<protein>
    <submittedName>
        <fullName evidence="2">Methyltransferase domain-containing protein</fullName>
    </submittedName>
</protein>
<organism evidence="2 3">
    <name type="scientific">Nocardiopsis tropica</name>
    <dbReference type="NCBI Taxonomy" id="109330"/>
    <lineage>
        <taxon>Bacteria</taxon>
        <taxon>Bacillati</taxon>
        <taxon>Actinomycetota</taxon>
        <taxon>Actinomycetes</taxon>
        <taxon>Streptosporangiales</taxon>
        <taxon>Nocardiopsidaceae</taxon>
        <taxon>Nocardiopsis</taxon>
    </lineage>
</organism>
<keyword evidence="2" id="KW-0489">Methyltransferase</keyword>
<name>A0ABU7KK06_9ACTN</name>
<evidence type="ECO:0000259" key="1">
    <source>
        <dbReference type="Pfam" id="PF08241"/>
    </source>
</evidence>
<dbReference type="RefSeq" id="WP_330156895.1">
    <property type="nucleotide sequence ID" value="NZ_BAAAJA010000005.1"/>
</dbReference>
<evidence type="ECO:0000313" key="3">
    <source>
        <dbReference type="Proteomes" id="UP001348641"/>
    </source>
</evidence>
<keyword evidence="2" id="KW-0808">Transferase</keyword>
<proteinExistence type="predicted"/>
<dbReference type="InterPro" id="IPR029063">
    <property type="entry name" value="SAM-dependent_MTases_sf"/>
</dbReference>
<evidence type="ECO:0000313" key="2">
    <source>
        <dbReference type="EMBL" id="MEE2049631.1"/>
    </source>
</evidence>
<dbReference type="GO" id="GO:0008168">
    <property type="term" value="F:methyltransferase activity"/>
    <property type="evidence" value="ECO:0007669"/>
    <property type="project" value="UniProtKB-KW"/>
</dbReference>
<dbReference type="InterPro" id="IPR013216">
    <property type="entry name" value="Methyltransf_11"/>
</dbReference>
<accession>A0ABU7KK06</accession>
<dbReference type="SUPFAM" id="SSF53335">
    <property type="entry name" value="S-adenosyl-L-methionine-dependent methyltransferases"/>
    <property type="match status" value="1"/>
</dbReference>
<reference evidence="2 3" key="1">
    <citation type="submission" date="2023-07" db="EMBL/GenBank/DDBJ databases">
        <authorList>
            <person name="Girao M."/>
            <person name="Carvalho M.F."/>
        </authorList>
    </citation>
    <scope>NUCLEOTIDE SEQUENCE [LARGE SCALE GENOMIC DNA]</scope>
    <source>
        <strain evidence="2 3">66/93</strain>
    </source>
</reference>
<dbReference type="GO" id="GO:0032259">
    <property type="term" value="P:methylation"/>
    <property type="evidence" value="ECO:0007669"/>
    <property type="project" value="UniProtKB-KW"/>
</dbReference>
<dbReference type="Proteomes" id="UP001348641">
    <property type="component" value="Unassembled WGS sequence"/>
</dbReference>
<feature type="domain" description="Methyltransferase type 11" evidence="1">
    <location>
        <begin position="49"/>
        <end position="87"/>
    </location>
</feature>